<feature type="transmembrane region" description="Helical" evidence="19">
    <location>
        <begin position="407"/>
        <end position="423"/>
    </location>
</feature>
<comment type="caution">
    <text evidence="22">The sequence shown here is derived from an EMBL/GenBank/DDBJ whole genome shotgun (WGS) entry which is preliminary data.</text>
</comment>
<dbReference type="AlphaFoldDB" id="A0A542YMG7"/>
<comment type="similarity">
    <text evidence="3">Belongs to the AlaDH/PNT family.</text>
</comment>
<dbReference type="Gene3D" id="3.40.50.720">
    <property type="entry name" value="NAD(P)-binding Rossmann-like Domain"/>
    <property type="match status" value="2"/>
</dbReference>
<dbReference type="Pfam" id="PF05222">
    <property type="entry name" value="AlaDh_PNT_N"/>
    <property type="match status" value="1"/>
</dbReference>
<evidence type="ECO:0000256" key="9">
    <source>
        <dbReference type="ARBA" id="ARBA00022857"/>
    </source>
</evidence>
<evidence type="ECO:0000256" key="13">
    <source>
        <dbReference type="ARBA" id="ARBA00023136"/>
    </source>
</evidence>
<feature type="compositionally biased region" description="Low complexity" evidence="18">
    <location>
        <begin position="374"/>
        <end position="387"/>
    </location>
</feature>
<dbReference type="GO" id="GO:0050661">
    <property type="term" value="F:NADP binding"/>
    <property type="evidence" value="ECO:0007669"/>
    <property type="project" value="TreeGrafter"/>
</dbReference>
<dbReference type="SUPFAM" id="SSF51735">
    <property type="entry name" value="NAD(P)-binding Rossmann-fold domains"/>
    <property type="match status" value="1"/>
</dbReference>
<reference evidence="22 23" key="1">
    <citation type="submission" date="2019-06" db="EMBL/GenBank/DDBJ databases">
        <title>Sequencing the genomes of 1000 actinobacteria strains.</title>
        <authorList>
            <person name="Klenk H.-P."/>
        </authorList>
    </citation>
    <scope>NUCLEOTIDE SEQUENCE [LARGE SCALE GENOMIC DNA]</scope>
    <source>
        <strain evidence="22 23">DSM 12335</strain>
    </source>
</reference>
<dbReference type="RefSeq" id="WP_141783559.1">
    <property type="nucleotide sequence ID" value="NZ_BAAAIK010000003.1"/>
</dbReference>
<evidence type="ECO:0000256" key="19">
    <source>
        <dbReference type="SAM" id="Phobius"/>
    </source>
</evidence>
<dbReference type="PANTHER" id="PTHR10160">
    <property type="entry name" value="NAD(P) TRANSHYDROGENASE"/>
    <property type="match status" value="1"/>
</dbReference>
<organism evidence="22 23">
    <name type="scientific">Ornithinicoccus hortensis</name>
    <dbReference type="NCBI Taxonomy" id="82346"/>
    <lineage>
        <taxon>Bacteria</taxon>
        <taxon>Bacillati</taxon>
        <taxon>Actinomycetota</taxon>
        <taxon>Actinomycetes</taxon>
        <taxon>Micrococcales</taxon>
        <taxon>Intrasporangiaceae</taxon>
        <taxon>Ornithinicoccus</taxon>
    </lineage>
</organism>
<dbReference type="InterPro" id="IPR026255">
    <property type="entry name" value="NADP_transhyd_a"/>
</dbReference>
<dbReference type="FunFam" id="3.40.50.720:FF:000028">
    <property type="entry name" value="NAD(P) transhydrogenase subunit alpha"/>
    <property type="match status" value="1"/>
</dbReference>
<dbReference type="NCBIfam" id="NF006942">
    <property type="entry name" value="PRK09424.1"/>
    <property type="match status" value="1"/>
</dbReference>
<evidence type="ECO:0000256" key="18">
    <source>
        <dbReference type="SAM" id="MobiDB-lite"/>
    </source>
</evidence>
<keyword evidence="10" id="KW-1278">Translocase</keyword>
<dbReference type="InterPro" id="IPR008143">
    <property type="entry name" value="Ala_DH/PNT_CS2"/>
</dbReference>
<comment type="function">
    <text evidence="1">The transhydrogenation between NADH and NADP is coupled to respiration and ATP hydrolysis and functions as a proton pump across the membrane.</text>
</comment>
<dbReference type="GO" id="GO:0005886">
    <property type="term" value="C:plasma membrane"/>
    <property type="evidence" value="ECO:0007669"/>
    <property type="project" value="UniProtKB-SubCell"/>
</dbReference>
<evidence type="ECO:0000256" key="4">
    <source>
        <dbReference type="ARBA" id="ARBA00012943"/>
    </source>
</evidence>
<feature type="region of interest" description="Disordered" evidence="18">
    <location>
        <begin position="369"/>
        <end position="404"/>
    </location>
</feature>
<dbReference type="PANTHER" id="PTHR10160:SF19">
    <property type="entry name" value="PROTON-TRANSLOCATING NAD(P)(+) TRANSHYDROGENASE"/>
    <property type="match status" value="1"/>
</dbReference>
<dbReference type="EMBL" id="VFOP01000001">
    <property type="protein sequence ID" value="TQL49285.1"/>
    <property type="molecule type" value="Genomic_DNA"/>
</dbReference>
<evidence type="ECO:0000256" key="14">
    <source>
        <dbReference type="ARBA" id="ARBA00048202"/>
    </source>
</evidence>
<evidence type="ECO:0000313" key="22">
    <source>
        <dbReference type="EMBL" id="TQL49285.1"/>
    </source>
</evidence>
<evidence type="ECO:0000256" key="2">
    <source>
        <dbReference type="ARBA" id="ARBA00004429"/>
    </source>
</evidence>
<name>A0A542YMG7_9MICO</name>
<evidence type="ECO:0000256" key="6">
    <source>
        <dbReference type="ARBA" id="ARBA00022519"/>
    </source>
</evidence>
<feature type="domain" description="Alanine dehydrogenase/pyridine nucleotide transhydrogenase N-terminal" evidence="21">
    <location>
        <begin position="4"/>
        <end position="137"/>
    </location>
</feature>
<feature type="transmembrane region" description="Helical" evidence="19">
    <location>
        <begin position="482"/>
        <end position="504"/>
    </location>
</feature>
<dbReference type="GO" id="GO:0016491">
    <property type="term" value="F:oxidoreductase activity"/>
    <property type="evidence" value="ECO:0007669"/>
    <property type="project" value="InterPro"/>
</dbReference>
<dbReference type="CDD" id="cd05304">
    <property type="entry name" value="Rubrum_tdh"/>
    <property type="match status" value="1"/>
</dbReference>
<proteinExistence type="inferred from homology"/>
<evidence type="ECO:0000256" key="11">
    <source>
        <dbReference type="ARBA" id="ARBA00022989"/>
    </source>
</evidence>
<dbReference type="SMART" id="SM01002">
    <property type="entry name" value="AlaDh_PNT_C"/>
    <property type="match status" value="1"/>
</dbReference>
<keyword evidence="7 19" id="KW-0812">Transmembrane</keyword>
<dbReference type="PIRSF" id="PIRSF000203">
    <property type="entry name" value="NADP_transhydrogenase_alpha"/>
    <property type="match status" value="1"/>
</dbReference>
<keyword evidence="13 19" id="KW-0472">Membrane</keyword>
<dbReference type="SMART" id="SM01003">
    <property type="entry name" value="AlaDh_PNT_N"/>
    <property type="match status" value="1"/>
</dbReference>
<feature type="transmembrane region" description="Helical" evidence="19">
    <location>
        <begin position="429"/>
        <end position="446"/>
    </location>
</feature>
<dbReference type="PROSITE" id="PS00837">
    <property type="entry name" value="ALADH_PNT_2"/>
    <property type="match status" value="1"/>
</dbReference>
<dbReference type="InterPro" id="IPR036291">
    <property type="entry name" value="NAD(P)-bd_dom_sf"/>
</dbReference>
<keyword evidence="11 19" id="KW-1133">Transmembrane helix</keyword>
<dbReference type="OrthoDB" id="9804592at2"/>
<evidence type="ECO:0000256" key="3">
    <source>
        <dbReference type="ARBA" id="ARBA00005689"/>
    </source>
</evidence>
<evidence type="ECO:0000256" key="17">
    <source>
        <dbReference type="ARBA" id="ARBA00083734"/>
    </source>
</evidence>
<dbReference type="GO" id="GO:0006740">
    <property type="term" value="P:NADPH regeneration"/>
    <property type="evidence" value="ECO:0007669"/>
    <property type="project" value="TreeGrafter"/>
</dbReference>
<dbReference type="InterPro" id="IPR007886">
    <property type="entry name" value="AlaDH/PNT_N"/>
</dbReference>
<accession>A0A542YMG7</accession>
<keyword evidence="23" id="KW-1185">Reference proteome</keyword>
<keyword evidence="12" id="KW-0520">NAD</keyword>
<evidence type="ECO:0000259" key="20">
    <source>
        <dbReference type="SMART" id="SM01002"/>
    </source>
</evidence>
<sequence>MRIGVPLESLPGETRVAATPQSVGRLVALGYAVTVQSGAGSRASYPDEAYAGAGATVDPGPEVWSADVMLKVNAPSTEEIAWLRPGTTLVALLSPALSPDLLDALAARGVTALAMDAVPRISRAQSLDVLSSMANIGGYRAVVEAAHQFGSVFTGQVTAAGTVPPAKVFVIGAGVAGLAAIGAASSLGAIVRAFDIRPEVAEQVASMGAEFVQIELPDQGPSADGYAREMDEDLEARAMEVYAQECAEADIVITTALIPGRPAPRLITAETVAAMRPGSVVVDMAAANGGNCAATVPGEVTTTAGGVRVIGYTDLPGRLPTQASQLFGTNIANLITLLTPGSDGDLVLDLDDEVQRGLTVVHEGTVTWPPPPVTVSATPPAAAAATVDEPEPAPSPPKPPPDPRRRYAAMGLAAVLFALVASVSPPTFLGHFTVFTLAVIVGFYVITNVTHALHTPLLAETNAISGIILVGALLQVGNEDLLVRSLALGAVVVASVNVFGGFAVTGRMLRMFRRDEAA</sequence>
<comment type="subcellular location">
    <subcellularLocation>
        <location evidence="2">Cell inner membrane</location>
        <topology evidence="2">Multi-pass membrane protein</topology>
    </subcellularLocation>
</comment>
<evidence type="ECO:0000256" key="1">
    <source>
        <dbReference type="ARBA" id="ARBA00003943"/>
    </source>
</evidence>
<evidence type="ECO:0000256" key="7">
    <source>
        <dbReference type="ARBA" id="ARBA00022692"/>
    </source>
</evidence>
<dbReference type="NCBIfam" id="TIGR00561">
    <property type="entry name" value="pntA"/>
    <property type="match status" value="1"/>
</dbReference>
<evidence type="ECO:0000256" key="10">
    <source>
        <dbReference type="ARBA" id="ARBA00022967"/>
    </source>
</evidence>
<keyword evidence="5" id="KW-1003">Cell membrane</keyword>
<dbReference type="SUPFAM" id="SSF52283">
    <property type="entry name" value="Formate/glycerate dehydrogenase catalytic domain-like"/>
    <property type="match status" value="1"/>
</dbReference>
<evidence type="ECO:0000256" key="16">
    <source>
        <dbReference type="ARBA" id="ARBA00079788"/>
    </source>
</evidence>
<dbReference type="Proteomes" id="UP000319516">
    <property type="component" value="Unassembled WGS sequence"/>
</dbReference>
<evidence type="ECO:0000256" key="12">
    <source>
        <dbReference type="ARBA" id="ARBA00023027"/>
    </source>
</evidence>
<keyword evidence="8" id="KW-0547">Nucleotide-binding</keyword>
<feature type="transmembrane region" description="Helical" evidence="19">
    <location>
        <begin position="458"/>
        <end position="476"/>
    </location>
</feature>
<dbReference type="InterPro" id="IPR007698">
    <property type="entry name" value="AlaDH/PNT_NAD(H)-bd"/>
</dbReference>
<dbReference type="Pfam" id="PF12769">
    <property type="entry name" value="PNTB_4TM"/>
    <property type="match status" value="1"/>
</dbReference>
<dbReference type="Pfam" id="PF01262">
    <property type="entry name" value="AlaDh_PNT_C"/>
    <property type="match status" value="1"/>
</dbReference>
<evidence type="ECO:0000313" key="23">
    <source>
        <dbReference type="Proteomes" id="UP000319516"/>
    </source>
</evidence>
<feature type="domain" description="Alanine dehydrogenase/pyridine nucleotide transhydrogenase NAD(H)-binding" evidence="20">
    <location>
        <begin position="146"/>
        <end position="311"/>
    </location>
</feature>
<evidence type="ECO:0000256" key="5">
    <source>
        <dbReference type="ARBA" id="ARBA00022475"/>
    </source>
</evidence>
<dbReference type="EC" id="7.1.1.1" evidence="4"/>
<dbReference type="GO" id="GO:0008750">
    <property type="term" value="F:proton-translocating NAD(P)+ transhydrogenase activity"/>
    <property type="evidence" value="ECO:0007669"/>
    <property type="project" value="UniProtKB-EC"/>
</dbReference>
<evidence type="ECO:0000259" key="21">
    <source>
        <dbReference type="SMART" id="SM01003"/>
    </source>
</evidence>
<keyword evidence="9" id="KW-0521">NADP</keyword>
<keyword evidence="6" id="KW-0997">Cell inner membrane</keyword>
<dbReference type="InterPro" id="IPR024605">
    <property type="entry name" value="NADP_transhyd_a_C"/>
</dbReference>
<protein>
    <recommendedName>
        <fullName evidence="15">NAD(P) transhydrogenase subunit alpha</fullName>
        <ecNumber evidence="4">7.1.1.1</ecNumber>
    </recommendedName>
    <alternativeName>
        <fullName evidence="17">Nicotinamide nucleotide transhydrogenase subunit alpha</fullName>
    </alternativeName>
    <alternativeName>
        <fullName evidence="16">Pyridine nucleotide transhydrogenase subunit alpha</fullName>
    </alternativeName>
</protein>
<gene>
    <name evidence="22" type="ORF">FB467_0350</name>
</gene>
<feature type="transmembrane region" description="Helical" evidence="19">
    <location>
        <begin position="168"/>
        <end position="191"/>
    </location>
</feature>
<comment type="catalytic activity">
    <reaction evidence="14">
        <text>NAD(+) + NADPH + H(+)(in) = NADH + NADP(+) + H(+)(out)</text>
        <dbReference type="Rhea" id="RHEA:47992"/>
        <dbReference type="ChEBI" id="CHEBI:15378"/>
        <dbReference type="ChEBI" id="CHEBI:57540"/>
        <dbReference type="ChEBI" id="CHEBI:57783"/>
        <dbReference type="ChEBI" id="CHEBI:57945"/>
        <dbReference type="ChEBI" id="CHEBI:58349"/>
        <dbReference type="EC" id="7.1.1.1"/>
    </reaction>
</comment>
<evidence type="ECO:0000256" key="8">
    <source>
        <dbReference type="ARBA" id="ARBA00022741"/>
    </source>
</evidence>
<evidence type="ECO:0000256" key="15">
    <source>
        <dbReference type="ARBA" id="ARBA00071831"/>
    </source>
</evidence>